<evidence type="ECO:0000313" key="1">
    <source>
        <dbReference type="EMBL" id="RFC63598.1"/>
    </source>
</evidence>
<dbReference type="Gene3D" id="2.60.200.60">
    <property type="match status" value="1"/>
</dbReference>
<protein>
    <submittedName>
        <fullName evidence="1">PAAR domain-containing protein</fullName>
    </submittedName>
</protein>
<evidence type="ECO:0000313" key="2">
    <source>
        <dbReference type="Proteomes" id="UP000264310"/>
    </source>
</evidence>
<sequence length="85" mass="9032">MPKIVRLGDTSTHGGHVVTAADRWECEGLPIARKTDILDCPIHGRQPIVEGSAVWQVEGQPVAREGDRAACGAVLVSGAEKWMSG</sequence>
<dbReference type="OrthoDB" id="197187at2"/>
<dbReference type="AlphaFoldDB" id="A0A371X2Y7"/>
<dbReference type="Pfam" id="PF05488">
    <property type="entry name" value="PAAR_motif"/>
    <property type="match status" value="1"/>
</dbReference>
<gene>
    <name evidence="1" type="ORF">DYI37_11370</name>
</gene>
<dbReference type="Proteomes" id="UP000264310">
    <property type="component" value="Unassembled WGS sequence"/>
</dbReference>
<comment type="caution">
    <text evidence="1">The sequence shown here is derived from an EMBL/GenBank/DDBJ whole genome shotgun (WGS) entry which is preliminary data.</text>
</comment>
<keyword evidence="2" id="KW-1185">Reference proteome</keyword>
<name>A0A371X2Y7_9HYPH</name>
<dbReference type="InterPro" id="IPR008727">
    <property type="entry name" value="PAAR_motif"/>
</dbReference>
<dbReference type="RefSeq" id="WP_116683328.1">
    <property type="nucleotide sequence ID" value="NZ_QURL01000004.1"/>
</dbReference>
<proteinExistence type="predicted"/>
<reference evidence="1 2" key="1">
    <citation type="submission" date="2018-08" db="EMBL/GenBank/DDBJ databases">
        <title>Fulvimarina sp. 85, whole genome shotgun sequence.</title>
        <authorList>
            <person name="Tuo L."/>
        </authorList>
    </citation>
    <scope>NUCLEOTIDE SEQUENCE [LARGE SCALE GENOMIC DNA]</scope>
    <source>
        <strain evidence="1 2">85</strain>
    </source>
</reference>
<accession>A0A371X2Y7</accession>
<dbReference type="CDD" id="cd14744">
    <property type="entry name" value="PAAR_CT_2"/>
    <property type="match status" value="1"/>
</dbReference>
<dbReference type="EMBL" id="QURL01000004">
    <property type="protein sequence ID" value="RFC63598.1"/>
    <property type="molecule type" value="Genomic_DNA"/>
</dbReference>
<organism evidence="1 2">
    <name type="scientific">Fulvimarina endophytica</name>
    <dbReference type="NCBI Taxonomy" id="2293836"/>
    <lineage>
        <taxon>Bacteria</taxon>
        <taxon>Pseudomonadati</taxon>
        <taxon>Pseudomonadota</taxon>
        <taxon>Alphaproteobacteria</taxon>
        <taxon>Hyphomicrobiales</taxon>
        <taxon>Aurantimonadaceae</taxon>
        <taxon>Fulvimarina</taxon>
    </lineage>
</organism>